<evidence type="ECO:0000256" key="1">
    <source>
        <dbReference type="ARBA" id="ARBA00004141"/>
    </source>
</evidence>
<evidence type="ECO:0000256" key="6">
    <source>
        <dbReference type="SAM" id="Phobius"/>
    </source>
</evidence>
<comment type="caution">
    <text evidence="8">The sequence shown here is derived from an EMBL/GenBank/DDBJ whole genome shotgun (WGS) entry which is preliminary data.</text>
</comment>
<dbReference type="EMBL" id="JANIEX010001786">
    <property type="protein sequence ID" value="KAJ3554451.1"/>
    <property type="molecule type" value="Genomic_DNA"/>
</dbReference>
<feature type="transmembrane region" description="Helical" evidence="6">
    <location>
        <begin position="378"/>
        <end position="404"/>
    </location>
</feature>
<feature type="transmembrane region" description="Helical" evidence="6">
    <location>
        <begin position="339"/>
        <end position="358"/>
    </location>
</feature>
<sequence>MAASTTRSRSWGDSEEQPLLQQVEHGNSAEALATPLPLGQLSILMYMRFSESMGVFFILPFLNELLLQLASGDQARAAYLLSFLEVVTYSTSILMIMVWSRLSDRIGRKPVIATGAAALAASALLVGLSSEVWILVISRAIYLGLNNTEAAIRCVVGEITDDTNSAAAFAMLHIPSTIGSALGPLVGGYLVHPHLRFPNTFPGDIWEKLPFLLPSVTVTAITVLGLLMVCFWLRETLTLKTSSIEGSAGDMEPKPDPVEIRSLMTPRVILTTLNYIAFSVVYVGGFILHPLFLSMSVSDGGLGLTSARIGLIQSIRGITSSVAQSLLVGSFIRRFGLRTAFMIAIAAHIPTFLLFPLMNISEKQPDIAGPTNSGLETITWILLVIQSCFTTLIDCGFACIYIYITQSSPSKASLGSINGITQVPVTASRLAGSTFTSFMLGVSISRGWMGGYAVYAVLSLMTCACVVIARKLPRDGWETDRVVGEDI</sequence>
<name>A0AAD5VF35_9AGAR</name>
<proteinExistence type="predicted"/>
<keyword evidence="9" id="KW-1185">Reference proteome</keyword>
<protein>
    <recommendedName>
        <fullName evidence="7">Major facilitator superfamily (MFS) profile domain-containing protein</fullName>
    </recommendedName>
</protein>
<feature type="transmembrane region" description="Helical" evidence="6">
    <location>
        <begin position="211"/>
        <end position="233"/>
    </location>
</feature>
<accession>A0AAD5VF35</accession>
<keyword evidence="5 6" id="KW-0472">Membrane</keyword>
<keyword evidence="4 6" id="KW-1133">Transmembrane helix</keyword>
<evidence type="ECO:0000256" key="2">
    <source>
        <dbReference type="ARBA" id="ARBA00022448"/>
    </source>
</evidence>
<keyword evidence="3 6" id="KW-0812">Transmembrane</keyword>
<evidence type="ECO:0000259" key="7">
    <source>
        <dbReference type="PROSITE" id="PS50850"/>
    </source>
</evidence>
<dbReference type="InterPro" id="IPR036259">
    <property type="entry name" value="MFS_trans_sf"/>
</dbReference>
<dbReference type="PANTHER" id="PTHR23504">
    <property type="entry name" value="MAJOR FACILITATOR SUPERFAMILY DOMAIN-CONTAINING PROTEIN 10"/>
    <property type="match status" value="1"/>
</dbReference>
<feature type="domain" description="Major facilitator superfamily (MFS) profile" evidence="7">
    <location>
        <begin position="40"/>
        <end position="474"/>
    </location>
</feature>
<dbReference type="Gene3D" id="1.20.1250.20">
    <property type="entry name" value="MFS general substrate transporter like domains"/>
    <property type="match status" value="1"/>
</dbReference>
<feature type="transmembrane region" description="Helical" evidence="6">
    <location>
        <begin position="268"/>
        <end position="291"/>
    </location>
</feature>
<reference evidence="8" key="1">
    <citation type="submission" date="2022-07" db="EMBL/GenBank/DDBJ databases">
        <title>Genome Sequence of Leucocoprinus birnbaumii.</title>
        <authorList>
            <person name="Buettner E."/>
        </authorList>
    </citation>
    <scope>NUCLEOTIDE SEQUENCE</scope>
    <source>
        <strain evidence="8">VT141</strain>
    </source>
</reference>
<keyword evidence="2" id="KW-0813">Transport</keyword>
<organism evidence="8 9">
    <name type="scientific">Leucocoprinus birnbaumii</name>
    <dbReference type="NCBI Taxonomy" id="56174"/>
    <lineage>
        <taxon>Eukaryota</taxon>
        <taxon>Fungi</taxon>
        <taxon>Dikarya</taxon>
        <taxon>Basidiomycota</taxon>
        <taxon>Agaricomycotina</taxon>
        <taxon>Agaricomycetes</taxon>
        <taxon>Agaricomycetidae</taxon>
        <taxon>Agaricales</taxon>
        <taxon>Agaricineae</taxon>
        <taxon>Agaricaceae</taxon>
        <taxon>Leucocoprinus</taxon>
    </lineage>
</organism>
<dbReference type="Pfam" id="PF07690">
    <property type="entry name" value="MFS_1"/>
    <property type="match status" value="1"/>
</dbReference>
<evidence type="ECO:0000256" key="3">
    <source>
        <dbReference type="ARBA" id="ARBA00022692"/>
    </source>
</evidence>
<dbReference type="GO" id="GO:0016020">
    <property type="term" value="C:membrane"/>
    <property type="evidence" value="ECO:0007669"/>
    <property type="project" value="UniProtKB-SubCell"/>
</dbReference>
<dbReference type="Proteomes" id="UP001213000">
    <property type="component" value="Unassembled WGS sequence"/>
</dbReference>
<dbReference type="AlphaFoldDB" id="A0AAD5VF35"/>
<feature type="transmembrane region" description="Helical" evidence="6">
    <location>
        <begin position="450"/>
        <end position="469"/>
    </location>
</feature>
<feature type="transmembrane region" description="Helical" evidence="6">
    <location>
        <begin position="111"/>
        <end position="136"/>
    </location>
</feature>
<evidence type="ECO:0000256" key="5">
    <source>
        <dbReference type="ARBA" id="ARBA00023136"/>
    </source>
</evidence>
<feature type="transmembrane region" description="Helical" evidence="6">
    <location>
        <begin position="77"/>
        <end position="99"/>
    </location>
</feature>
<dbReference type="GO" id="GO:0022857">
    <property type="term" value="F:transmembrane transporter activity"/>
    <property type="evidence" value="ECO:0007669"/>
    <property type="project" value="InterPro"/>
</dbReference>
<comment type="subcellular location">
    <subcellularLocation>
        <location evidence="1">Membrane</location>
        <topology evidence="1">Multi-pass membrane protein</topology>
    </subcellularLocation>
</comment>
<gene>
    <name evidence="8" type="ORF">NP233_g12422</name>
</gene>
<dbReference type="PROSITE" id="PS50850">
    <property type="entry name" value="MFS"/>
    <property type="match status" value="1"/>
</dbReference>
<dbReference type="SUPFAM" id="SSF103473">
    <property type="entry name" value="MFS general substrate transporter"/>
    <property type="match status" value="1"/>
</dbReference>
<evidence type="ECO:0000313" key="9">
    <source>
        <dbReference type="Proteomes" id="UP001213000"/>
    </source>
</evidence>
<evidence type="ECO:0000313" key="8">
    <source>
        <dbReference type="EMBL" id="KAJ3554451.1"/>
    </source>
</evidence>
<dbReference type="InterPro" id="IPR011701">
    <property type="entry name" value="MFS"/>
</dbReference>
<dbReference type="PANTHER" id="PTHR23504:SF15">
    <property type="entry name" value="MAJOR FACILITATOR SUPERFAMILY (MFS) PROFILE DOMAIN-CONTAINING PROTEIN"/>
    <property type="match status" value="1"/>
</dbReference>
<evidence type="ECO:0000256" key="4">
    <source>
        <dbReference type="ARBA" id="ARBA00022989"/>
    </source>
</evidence>
<dbReference type="InterPro" id="IPR020846">
    <property type="entry name" value="MFS_dom"/>
</dbReference>